<dbReference type="PANTHER" id="PTHR43081:SF19">
    <property type="entry name" value="PH-SENSITIVE ADENYLATE CYCLASE RV1264"/>
    <property type="match status" value="1"/>
</dbReference>
<dbReference type="Pfam" id="PF00211">
    <property type="entry name" value="Guanylate_cyc"/>
    <property type="match status" value="1"/>
</dbReference>
<dbReference type="GO" id="GO:0006171">
    <property type="term" value="P:cAMP biosynthetic process"/>
    <property type="evidence" value="ECO:0007669"/>
    <property type="project" value="TreeGrafter"/>
</dbReference>
<dbReference type="CDD" id="cd07302">
    <property type="entry name" value="CHD"/>
    <property type="match status" value="1"/>
</dbReference>
<dbReference type="InterPro" id="IPR019734">
    <property type="entry name" value="TPR_rpt"/>
</dbReference>
<organism evidence="2 3">
    <name type="scientific">Vineibacter terrae</name>
    <dbReference type="NCBI Taxonomy" id="2586908"/>
    <lineage>
        <taxon>Bacteria</taxon>
        <taxon>Pseudomonadati</taxon>
        <taxon>Pseudomonadota</taxon>
        <taxon>Alphaproteobacteria</taxon>
        <taxon>Hyphomicrobiales</taxon>
        <taxon>Vineibacter</taxon>
    </lineage>
</organism>
<dbReference type="Proteomes" id="UP000321638">
    <property type="component" value="Unassembled WGS sequence"/>
</dbReference>
<sequence length="585" mass="64036">MPRELRRLAAIVSADVAGYSRLMGRDESGTLAALKALRHDLIDPRIAEHGGRIVKTTGDGLLLEFASVVEAVRCVVDVQTAMATHNADLPAERRIELRVGVNVGDIIIDGDDIFGDGVNVAARLQALATPGGICVSGHVQEDVRGKLDVAFEDAGEQQLKNIAWPVRIYRTRSGGATPATPQPSLAQPDKPSIAVLPFQNMSGDAEQEYFADGITEDIIAALSRISSLFVIARNSSFAYKGKAIDIRQIGRELGVRYVLEGSVRKAGRRLRISGQLVEAETGSHLWVDRFDSVLEDVFDLQDRVTMAVAGAIEPSVTQAEIRRADRKPTENLQAYDLLMRALGEQQLYSREAIDRAMRMARRAVELDPRYAQAYACLAGWAGFRKINGWMEDDAGETAEGARFAHQAVQLAPNDSIALTLAALGLAHLDRDLATAIAWLDRAIALNPNWALAYGWGALVRTFAGDYATAIVHADRAMRLSPFDPFSFAFSLARGVSHLFQGQVPEAVAWLRKSTRENPRNITTFLCLASALARAGQIEEARAAIRRLLELDATAIARWRRDPRRLYPEADHAYLMEGARLAGLPE</sequence>
<protein>
    <submittedName>
        <fullName evidence="2">Tetratricopeptide repeat protein</fullName>
    </submittedName>
</protein>
<dbReference type="InterPro" id="IPR011990">
    <property type="entry name" value="TPR-like_helical_dom_sf"/>
</dbReference>
<dbReference type="EMBL" id="VDUZ01000004">
    <property type="protein sequence ID" value="TXL80369.1"/>
    <property type="molecule type" value="Genomic_DNA"/>
</dbReference>
<dbReference type="SUPFAM" id="SSF55073">
    <property type="entry name" value="Nucleotide cyclase"/>
    <property type="match status" value="1"/>
</dbReference>
<dbReference type="Gene3D" id="3.40.50.10610">
    <property type="entry name" value="ABC-type transport auxiliary lipoprotein component"/>
    <property type="match status" value="1"/>
</dbReference>
<dbReference type="SUPFAM" id="SSF48452">
    <property type="entry name" value="TPR-like"/>
    <property type="match status" value="1"/>
</dbReference>
<dbReference type="InterPro" id="IPR050697">
    <property type="entry name" value="Adenylyl/Guanylyl_Cyclase_3/4"/>
</dbReference>
<dbReference type="Gene3D" id="1.25.40.10">
    <property type="entry name" value="Tetratricopeptide repeat domain"/>
    <property type="match status" value="1"/>
</dbReference>
<dbReference type="InterPro" id="IPR001054">
    <property type="entry name" value="A/G_cyclase"/>
</dbReference>
<dbReference type="PROSITE" id="PS50125">
    <property type="entry name" value="GUANYLATE_CYCLASE_2"/>
    <property type="match status" value="1"/>
</dbReference>
<dbReference type="GO" id="GO:0035556">
    <property type="term" value="P:intracellular signal transduction"/>
    <property type="evidence" value="ECO:0007669"/>
    <property type="project" value="InterPro"/>
</dbReference>
<dbReference type="GO" id="GO:0004016">
    <property type="term" value="F:adenylate cyclase activity"/>
    <property type="evidence" value="ECO:0007669"/>
    <property type="project" value="UniProtKB-ARBA"/>
</dbReference>
<dbReference type="RefSeq" id="WP_178133303.1">
    <property type="nucleotide sequence ID" value="NZ_VDUZ01000004.1"/>
</dbReference>
<dbReference type="AlphaFoldDB" id="A0A5C8PTG4"/>
<dbReference type="PANTHER" id="PTHR43081">
    <property type="entry name" value="ADENYLATE CYCLASE, TERMINAL-DIFFERENTIATION SPECIFIC-RELATED"/>
    <property type="match status" value="1"/>
</dbReference>
<keyword evidence="3" id="KW-1185">Reference proteome</keyword>
<accession>A0A5C8PTG4</accession>
<evidence type="ECO:0000313" key="2">
    <source>
        <dbReference type="EMBL" id="TXL80369.1"/>
    </source>
</evidence>
<reference evidence="2 3" key="1">
    <citation type="submission" date="2019-06" db="EMBL/GenBank/DDBJ databases">
        <title>New taxonomy in bacterial strain CC-CFT640, isolated from vineyard.</title>
        <authorList>
            <person name="Lin S.-Y."/>
            <person name="Tsai C.-F."/>
            <person name="Young C.-C."/>
        </authorList>
    </citation>
    <scope>NUCLEOTIDE SEQUENCE [LARGE SCALE GENOMIC DNA]</scope>
    <source>
        <strain evidence="2 3">CC-CFT640</strain>
    </source>
</reference>
<dbReference type="Pfam" id="PF12895">
    <property type="entry name" value="ANAPC3"/>
    <property type="match status" value="1"/>
</dbReference>
<feature type="domain" description="Guanylate cyclase" evidence="1">
    <location>
        <begin position="10"/>
        <end position="125"/>
    </location>
</feature>
<name>A0A5C8PTG4_9HYPH</name>
<dbReference type="InterPro" id="IPR029787">
    <property type="entry name" value="Nucleotide_cyclase"/>
</dbReference>
<dbReference type="Gene3D" id="3.30.70.1230">
    <property type="entry name" value="Nucleotide cyclase"/>
    <property type="match status" value="1"/>
</dbReference>
<comment type="caution">
    <text evidence="2">The sequence shown here is derived from an EMBL/GenBank/DDBJ whole genome shotgun (WGS) entry which is preliminary data.</text>
</comment>
<gene>
    <name evidence="2" type="ORF">FHP25_04885</name>
</gene>
<evidence type="ECO:0000259" key="1">
    <source>
        <dbReference type="PROSITE" id="PS50125"/>
    </source>
</evidence>
<evidence type="ECO:0000313" key="3">
    <source>
        <dbReference type="Proteomes" id="UP000321638"/>
    </source>
</evidence>
<proteinExistence type="predicted"/>
<dbReference type="SMART" id="SM00028">
    <property type="entry name" value="TPR"/>
    <property type="match status" value="3"/>
</dbReference>